<protein>
    <recommendedName>
        <fullName evidence="9">DEAD/DEAH box helicase</fullName>
    </recommendedName>
</protein>
<dbReference type="InterPro" id="IPR050474">
    <property type="entry name" value="Hel308_SKI2-like"/>
</dbReference>
<feature type="domain" description="Helicase C-terminal" evidence="6">
    <location>
        <begin position="406"/>
        <end position="565"/>
    </location>
</feature>
<dbReference type="EMBL" id="JAUTBA010000001">
    <property type="protein sequence ID" value="MDQ1150506.1"/>
    <property type="molecule type" value="Genomic_DNA"/>
</dbReference>
<dbReference type="Proteomes" id="UP001244640">
    <property type="component" value="Unassembled WGS sequence"/>
</dbReference>
<reference evidence="7 8" key="1">
    <citation type="submission" date="2023-07" db="EMBL/GenBank/DDBJ databases">
        <title>Functional and genomic diversity of the sorghum phyllosphere microbiome.</title>
        <authorList>
            <person name="Shade A."/>
        </authorList>
    </citation>
    <scope>NUCLEOTIDE SEQUENCE [LARGE SCALE GENOMIC DNA]</scope>
    <source>
        <strain evidence="7 8">SORGH_AS_0892</strain>
    </source>
</reference>
<evidence type="ECO:0000256" key="1">
    <source>
        <dbReference type="ARBA" id="ARBA00022741"/>
    </source>
</evidence>
<evidence type="ECO:0000256" key="3">
    <source>
        <dbReference type="ARBA" id="ARBA00022806"/>
    </source>
</evidence>
<evidence type="ECO:0000259" key="5">
    <source>
        <dbReference type="PROSITE" id="PS51192"/>
    </source>
</evidence>
<keyword evidence="3" id="KW-0347">Helicase</keyword>
<gene>
    <name evidence="7" type="ORF">QE382_002490</name>
</gene>
<keyword evidence="1" id="KW-0547">Nucleotide-binding</keyword>
<dbReference type="Pfam" id="PF00270">
    <property type="entry name" value="DEAD"/>
    <property type="match status" value="1"/>
</dbReference>
<evidence type="ECO:0000256" key="2">
    <source>
        <dbReference type="ARBA" id="ARBA00022801"/>
    </source>
</evidence>
<evidence type="ECO:0000259" key="6">
    <source>
        <dbReference type="PROSITE" id="PS51194"/>
    </source>
</evidence>
<dbReference type="InterPro" id="IPR027417">
    <property type="entry name" value="P-loop_NTPase"/>
</dbReference>
<dbReference type="InterPro" id="IPR011545">
    <property type="entry name" value="DEAD/DEAH_box_helicase_dom"/>
</dbReference>
<dbReference type="Gene3D" id="3.40.50.300">
    <property type="entry name" value="P-loop containing nucleotide triphosphate hydrolases"/>
    <property type="match status" value="2"/>
</dbReference>
<accession>A0ABU0U8C4</accession>
<dbReference type="Pfam" id="PF00271">
    <property type="entry name" value="Helicase_C"/>
    <property type="match status" value="1"/>
</dbReference>
<keyword evidence="8" id="KW-1185">Reference proteome</keyword>
<proteinExistence type="predicted"/>
<keyword evidence="4" id="KW-0067">ATP-binding</keyword>
<dbReference type="SMART" id="SM00490">
    <property type="entry name" value="HELICc"/>
    <property type="match status" value="1"/>
</dbReference>
<name>A0ABU0U8C4_9SPHI</name>
<feature type="domain" description="Helicase ATP-binding" evidence="5">
    <location>
        <begin position="153"/>
        <end position="317"/>
    </location>
</feature>
<keyword evidence="2" id="KW-0378">Hydrolase</keyword>
<dbReference type="RefSeq" id="WP_307186133.1">
    <property type="nucleotide sequence ID" value="NZ_JAUTBA010000001.1"/>
</dbReference>
<dbReference type="PANTHER" id="PTHR47961:SF6">
    <property type="entry name" value="DNA-DIRECTED DNA POLYMERASE"/>
    <property type="match status" value="1"/>
</dbReference>
<dbReference type="InterPro" id="IPR001650">
    <property type="entry name" value="Helicase_C-like"/>
</dbReference>
<dbReference type="SUPFAM" id="SSF52540">
    <property type="entry name" value="P-loop containing nucleoside triphosphate hydrolases"/>
    <property type="match status" value="1"/>
</dbReference>
<evidence type="ECO:0008006" key="9">
    <source>
        <dbReference type="Google" id="ProtNLM"/>
    </source>
</evidence>
<dbReference type="InterPro" id="IPR014001">
    <property type="entry name" value="Helicase_ATP-bd"/>
</dbReference>
<evidence type="ECO:0000313" key="8">
    <source>
        <dbReference type="Proteomes" id="UP001244640"/>
    </source>
</evidence>
<evidence type="ECO:0000256" key="4">
    <source>
        <dbReference type="ARBA" id="ARBA00022840"/>
    </source>
</evidence>
<dbReference type="PANTHER" id="PTHR47961">
    <property type="entry name" value="DNA POLYMERASE THETA, PUTATIVE (AFU_ORTHOLOGUE AFUA_1G05260)-RELATED"/>
    <property type="match status" value="1"/>
</dbReference>
<evidence type="ECO:0000313" key="7">
    <source>
        <dbReference type="EMBL" id="MDQ1150506.1"/>
    </source>
</evidence>
<sequence length="838" mass="96099">MLADKLFNLTSFQRQYDTILILSVSTTINDLTWSTPREELLLQIDWNNVIGIASALSYSDINDHLDAALRISQSAISESTTTPTQKQAAAVILQSLTNRPAIKLAIEREFLSPDFENHLPLPFKLQNIKTEFEHSVNIGNNLVSLNKFQSRVYNGHLENDAISISAPTSAGKSFILCNIIAEELLKGQINVVYIVPTRALIAQVEDDLISLFARFDLQNINLSTVPQYDAINTESNVFIFTQERLHWFMIEHSDLPLHMIIVDEAHKIEDSYRGILLQQKIEEVIIRNPAIKVYFSSPFTENPEILLEDLPSSKVSAPINTQFISVNQNLLFCTQVPMKSNQWELKLSFSNKQFRLGTIQLPDRPTTEMKKMAFISIAFSANEGGNIIYANGAAEAEEIALILFDSLEENQPILSNNKLLIDLVKKTVHNDYRLAKVLERRIAFHYGNMPLIIRQEIEKLFKTGEIKYLICTSTLLEGVNLPAKSIFIRKPNRGRNKPLSHNDFWNLAGRAGRWGKEFSGNIICIEPLNWPNPPTPEKKKQKIVRALDVVEQNIDELIQYIDEGTPRELAESRQDLEFAFGYFYGKFITQRLPEERTITKQLSRLFDGIQKNIDLPNEIILHNPGISPIAQQNLLNYFKSKSNVIEELVPVYPEDANAFDEYTKLVARIGKTISNYQYQLNSPRAILLINWMAGKPLSYIIRATYNSYQKKEKYATKKTIHVVIREVMDNVETFARFRFAKDSSCYIDILRYFLKEIKRDDLVEQIPQLNLWLEFGVSQKTHLSLLSLGLTRNTVVELTKYITDTNMNREESLLWIRKQNIDQLDLSPIIKNDILSKI</sequence>
<dbReference type="SMART" id="SM00487">
    <property type="entry name" value="DEXDc"/>
    <property type="match status" value="1"/>
</dbReference>
<organism evidence="7 8">
    <name type="scientific">Sphingobacterium zeae</name>
    <dbReference type="NCBI Taxonomy" id="1776859"/>
    <lineage>
        <taxon>Bacteria</taxon>
        <taxon>Pseudomonadati</taxon>
        <taxon>Bacteroidota</taxon>
        <taxon>Sphingobacteriia</taxon>
        <taxon>Sphingobacteriales</taxon>
        <taxon>Sphingobacteriaceae</taxon>
        <taxon>Sphingobacterium</taxon>
    </lineage>
</organism>
<comment type="caution">
    <text evidence="7">The sequence shown here is derived from an EMBL/GenBank/DDBJ whole genome shotgun (WGS) entry which is preliminary data.</text>
</comment>
<dbReference type="PROSITE" id="PS51192">
    <property type="entry name" value="HELICASE_ATP_BIND_1"/>
    <property type="match status" value="1"/>
</dbReference>
<dbReference type="PROSITE" id="PS51194">
    <property type="entry name" value="HELICASE_CTER"/>
    <property type="match status" value="1"/>
</dbReference>